<dbReference type="EMBL" id="JABFTP020000083">
    <property type="protein sequence ID" value="KAL3275288.1"/>
    <property type="molecule type" value="Genomic_DNA"/>
</dbReference>
<reference evidence="1 2" key="1">
    <citation type="journal article" date="2021" name="BMC Biol.">
        <title>Horizontally acquired antibacterial genes associated with adaptive radiation of ladybird beetles.</title>
        <authorList>
            <person name="Li H.S."/>
            <person name="Tang X.F."/>
            <person name="Huang Y.H."/>
            <person name="Xu Z.Y."/>
            <person name="Chen M.L."/>
            <person name="Du X.Y."/>
            <person name="Qiu B.Y."/>
            <person name="Chen P.T."/>
            <person name="Zhang W."/>
            <person name="Slipinski A."/>
            <person name="Escalona H.E."/>
            <person name="Waterhouse R.M."/>
            <person name="Zwick A."/>
            <person name="Pang H."/>
        </authorList>
    </citation>
    <scope>NUCLEOTIDE SEQUENCE [LARGE SCALE GENOMIC DNA]</scope>
    <source>
        <strain evidence="1">SYSU2018</strain>
    </source>
</reference>
<organism evidence="1 2">
    <name type="scientific">Cryptolaemus montrouzieri</name>
    <dbReference type="NCBI Taxonomy" id="559131"/>
    <lineage>
        <taxon>Eukaryota</taxon>
        <taxon>Metazoa</taxon>
        <taxon>Ecdysozoa</taxon>
        <taxon>Arthropoda</taxon>
        <taxon>Hexapoda</taxon>
        <taxon>Insecta</taxon>
        <taxon>Pterygota</taxon>
        <taxon>Neoptera</taxon>
        <taxon>Endopterygota</taxon>
        <taxon>Coleoptera</taxon>
        <taxon>Polyphaga</taxon>
        <taxon>Cucujiformia</taxon>
        <taxon>Coccinelloidea</taxon>
        <taxon>Coccinellidae</taxon>
        <taxon>Scymninae</taxon>
        <taxon>Scymnini</taxon>
        <taxon>Cryptolaemus</taxon>
    </lineage>
</organism>
<dbReference type="AlphaFoldDB" id="A0ABD2N9G9"/>
<proteinExistence type="predicted"/>
<name>A0ABD2N9G9_9CUCU</name>
<protein>
    <submittedName>
        <fullName evidence="1">Uncharacterized protein</fullName>
    </submittedName>
</protein>
<accession>A0ABD2N9G9</accession>
<dbReference type="Proteomes" id="UP001516400">
    <property type="component" value="Unassembled WGS sequence"/>
</dbReference>
<evidence type="ECO:0000313" key="2">
    <source>
        <dbReference type="Proteomes" id="UP001516400"/>
    </source>
</evidence>
<comment type="caution">
    <text evidence="1">The sequence shown here is derived from an EMBL/GenBank/DDBJ whole genome shotgun (WGS) entry which is preliminary data.</text>
</comment>
<keyword evidence="2" id="KW-1185">Reference proteome</keyword>
<gene>
    <name evidence="1" type="ORF">HHI36_020056</name>
</gene>
<sequence length="90" mass="10104">MRTTVTVNNNNQIVLDSKEKNNVWEKYIKELFDDDRPPADVNISLTGPPITKDEIEKAIRDAKNNEAVGPDEIPSEILKLLDEKGITALT</sequence>
<evidence type="ECO:0000313" key="1">
    <source>
        <dbReference type="EMBL" id="KAL3275288.1"/>
    </source>
</evidence>